<gene>
    <name evidence="2" type="ORF">Lery_1442</name>
</gene>
<feature type="domain" description="Cupin type-2" evidence="1">
    <location>
        <begin position="38"/>
        <end position="95"/>
    </location>
</feature>
<dbReference type="Gene3D" id="2.60.120.10">
    <property type="entry name" value="Jelly Rolls"/>
    <property type="match status" value="1"/>
</dbReference>
<protein>
    <submittedName>
        <fullName evidence="2">Cupin domain protein</fullName>
    </submittedName>
</protein>
<dbReference type="STRING" id="448.Lery_1442"/>
<evidence type="ECO:0000259" key="1">
    <source>
        <dbReference type="Pfam" id="PF07883"/>
    </source>
</evidence>
<dbReference type="EMBL" id="LNYA01000024">
    <property type="protein sequence ID" value="KTC97603.1"/>
    <property type="molecule type" value="Genomic_DNA"/>
</dbReference>
<reference evidence="2 3" key="1">
    <citation type="submission" date="2015-11" db="EMBL/GenBank/DDBJ databases">
        <title>Genomic analysis of 38 Legionella species identifies large and diverse effector repertoires.</title>
        <authorList>
            <person name="Burstein D."/>
            <person name="Amaro F."/>
            <person name="Zusman T."/>
            <person name="Lifshitz Z."/>
            <person name="Cohen O."/>
            <person name="Gilbert J.A."/>
            <person name="Pupko T."/>
            <person name="Shuman H.A."/>
            <person name="Segal G."/>
        </authorList>
    </citation>
    <scope>NUCLEOTIDE SEQUENCE [LARGE SCALE GENOMIC DNA]</scope>
    <source>
        <strain evidence="2 3">SE-32A-C8</strain>
    </source>
</reference>
<comment type="caution">
    <text evidence="2">The sequence shown here is derived from an EMBL/GenBank/DDBJ whole genome shotgun (WGS) entry which is preliminary data.</text>
</comment>
<proteinExistence type="predicted"/>
<dbReference type="SUPFAM" id="SSF51182">
    <property type="entry name" value="RmlC-like cupins"/>
    <property type="match status" value="1"/>
</dbReference>
<dbReference type="PANTHER" id="PTHR36114">
    <property type="entry name" value="16.7 KDA PROTEIN IN WHIE LOCUS"/>
    <property type="match status" value="1"/>
</dbReference>
<dbReference type="AlphaFoldDB" id="A0A0W0TPR5"/>
<dbReference type="PATRIC" id="fig|448.7.peg.1509"/>
<dbReference type="OrthoDB" id="9794183at2"/>
<name>A0A0W0TPR5_LEGER</name>
<dbReference type="InterPro" id="IPR014710">
    <property type="entry name" value="RmlC-like_jellyroll"/>
</dbReference>
<keyword evidence="3" id="KW-1185">Reference proteome</keyword>
<organism evidence="2 3">
    <name type="scientific">Legionella erythra</name>
    <dbReference type="NCBI Taxonomy" id="448"/>
    <lineage>
        <taxon>Bacteria</taxon>
        <taxon>Pseudomonadati</taxon>
        <taxon>Pseudomonadota</taxon>
        <taxon>Gammaproteobacteria</taxon>
        <taxon>Legionellales</taxon>
        <taxon>Legionellaceae</taxon>
        <taxon>Legionella</taxon>
    </lineage>
</organism>
<dbReference type="PANTHER" id="PTHR36114:SF1">
    <property type="entry name" value="16.7 KDA PROTEIN IN WHIE LOCUS"/>
    <property type="match status" value="1"/>
</dbReference>
<dbReference type="RefSeq" id="WP_058526597.1">
    <property type="nucleotide sequence ID" value="NZ_CAAAHY010000015.1"/>
</dbReference>
<dbReference type="CDD" id="cd02226">
    <property type="entry name" value="cupin_YdbB-like"/>
    <property type="match status" value="1"/>
</dbReference>
<evidence type="ECO:0000313" key="2">
    <source>
        <dbReference type="EMBL" id="KTC97603.1"/>
    </source>
</evidence>
<dbReference type="Pfam" id="PF07883">
    <property type="entry name" value="Cupin_2"/>
    <property type="match status" value="1"/>
</dbReference>
<dbReference type="Proteomes" id="UP000054773">
    <property type="component" value="Unassembled WGS sequence"/>
</dbReference>
<dbReference type="InterPro" id="IPR011051">
    <property type="entry name" value="RmlC_Cupin_sf"/>
</dbReference>
<evidence type="ECO:0000313" key="3">
    <source>
        <dbReference type="Proteomes" id="UP000054773"/>
    </source>
</evidence>
<accession>A0A0W0TPR5</accession>
<dbReference type="InterPro" id="IPR052044">
    <property type="entry name" value="PKS_Associated_Protein"/>
</dbReference>
<dbReference type="InterPro" id="IPR013096">
    <property type="entry name" value="Cupin_2"/>
</dbReference>
<sequence length="119" mass="13637">MNSVNLSEKFALFNDYWAPHIVGQLNGQLLKLAKFKGEFIWHRHEQEDELFLVVKGEISIAFRDKTVTVKAGEFYIVPKGVEHKPSAQHEAHVLLLEPVTTQQTGGMDHTMLVKEQPWI</sequence>